<dbReference type="PANTHER" id="PTHR42693:SF42">
    <property type="entry name" value="ARYLSULFATASE G"/>
    <property type="match status" value="1"/>
</dbReference>
<dbReference type="EMBL" id="FRBL01000004">
    <property type="protein sequence ID" value="SHL61803.1"/>
    <property type="molecule type" value="Genomic_DNA"/>
</dbReference>
<gene>
    <name evidence="8" type="ORF">SAMN05444266_104180</name>
</gene>
<evidence type="ECO:0000313" key="8">
    <source>
        <dbReference type="EMBL" id="SHL61803.1"/>
    </source>
</evidence>
<evidence type="ECO:0000256" key="1">
    <source>
        <dbReference type="ARBA" id="ARBA00001913"/>
    </source>
</evidence>
<dbReference type="Gene3D" id="3.40.720.10">
    <property type="entry name" value="Alkaline Phosphatase, subunit A"/>
    <property type="match status" value="1"/>
</dbReference>
<reference evidence="8 9" key="1">
    <citation type="submission" date="2016-11" db="EMBL/GenBank/DDBJ databases">
        <authorList>
            <person name="Jaros S."/>
            <person name="Januszkiewicz K."/>
            <person name="Wedrychowicz H."/>
        </authorList>
    </citation>
    <scope>NUCLEOTIDE SEQUENCE [LARGE SCALE GENOMIC DNA]</scope>
    <source>
        <strain evidence="8 9">DSM 27406</strain>
    </source>
</reference>
<accession>A0A1M7C3Q6</accession>
<dbReference type="STRING" id="1419482.SAMN05444266_104180"/>
<name>A0A1M7C3Q6_9BACT</name>
<dbReference type="GO" id="GO:0046872">
    <property type="term" value="F:metal ion binding"/>
    <property type="evidence" value="ECO:0007669"/>
    <property type="project" value="UniProtKB-KW"/>
</dbReference>
<dbReference type="Pfam" id="PF14707">
    <property type="entry name" value="Sulfatase_C"/>
    <property type="match status" value="1"/>
</dbReference>
<dbReference type="Proteomes" id="UP000184420">
    <property type="component" value="Unassembled WGS sequence"/>
</dbReference>
<dbReference type="CDD" id="cd16142">
    <property type="entry name" value="ARS_like"/>
    <property type="match status" value="1"/>
</dbReference>
<feature type="domain" description="Sulfatase N-terminal" evidence="7">
    <location>
        <begin position="102"/>
        <end position="434"/>
    </location>
</feature>
<dbReference type="GO" id="GO:0004065">
    <property type="term" value="F:arylsulfatase activity"/>
    <property type="evidence" value="ECO:0007669"/>
    <property type="project" value="TreeGrafter"/>
</dbReference>
<protein>
    <submittedName>
        <fullName evidence="8">Arylsulfatase</fullName>
    </submittedName>
</protein>
<keyword evidence="6" id="KW-0106">Calcium</keyword>
<keyword evidence="3" id="KW-0479">Metal-binding</keyword>
<sequence length="609" mass="68387">MYACNSSQLSPEYFPFLQQYLLVPCLLSITCRFYYKPHRLLPRLTDIGIASLWLIVYNSCYPLHDQNLNHMKKKVIVWMLTGISVLCVGKVDAQKKERPKKPNIIMIISDDTGWGDLGVYGGGVGRGMPTPNLDKLAKEGMQFWDFYGQPSCTPGRAAMLTGRIPNRSGMTTVAFQGQGGGLPAAEWTLASVLKKANYKTYFSGKWHLGEADYAMPIAQGFDKMQNVVLYHLNAYTYAFPSWNPEMGPQMLAFFKKVTTGVLEGEAGGKARETTKVTEENIGELDMMMTDNVLKQLNDYAKGSGPFFMCVNFAKNHQPNVPSKQFAGKSPAKSKYADCVMEMDYNVGRIMDEIRKLGISENTFVIYTVDNGAWQDVHPDAGYTPFRGSKGTDREGGSRVPAIAWWPGQIEAGSDNHDIVGGLDLMATFASFAGISLPTADRDGKPMVFDSYDMSNVLFKEGKPLRDRWFYFTESELTPGAARVGRWKAVFNTRGDNGAQAGSDMPGQQLGWRGNENYVATVPAIYDIWQDPQERYDLFMNSFTEKTWTMPIFNKAMQELMETYTKYPPRPLQSEGYSGPMEINKFRTIQEAKKLMENKGFKLPDELNKQ</sequence>
<comment type="similarity">
    <text evidence="2">Belongs to the sulfatase family.</text>
</comment>
<dbReference type="AlphaFoldDB" id="A0A1M7C3Q6"/>
<dbReference type="InterPro" id="IPR050738">
    <property type="entry name" value="Sulfatase"/>
</dbReference>
<dbReference type="SUPFAM" id="SSF53649">
    <property type="entry name" value="Alkaline phosphatase-like"/>
    <property type="match status" value="1"/>
</dbReference>
<keyword evidence="9" id="KW-1185">Reference proteome</keyword>
<evidence type="ECO:0000313" key="9">
    <source>
        <dbReference type="Proteomes" id="UP000184420"/>
    </source>
</evidence>
<evidence type="ECO:0000256" key="4">
    <source>
        <dbReference type="ARBA" id="ARBA00022729"/>
    </source>
</evidence>
<keyword evidence="4" id="KW-0732">Signal</keyword>
<keyword evidence="5" id="KW-0378">Hydrolase</keyword>
<dbReference type="InterPro" id="IPR017850">
    <property type="entry name" value="Alkaline_phosphatase_core_sf"/>
</dbReference>
<organism evidence="8 9">
    <name type="scientific">Chitinophaga jiangningensis</name>
    <dbReference type="NCBI Taxonomy" id="1419482"/>
    <lineage>
        <taxon>Bacteria</taxon>
        <taxon>Pseudomonadati</taxon>
        <taxon>Bacteroidota</taxon>
        <taxon>Chitinophagia</taxon>
        <taxon>Chitinophagales</taxon>
        <taxon>Chitinophagaceae</taxon>
        <taxon>Chitinophaga</taxon>
    </lineage>
</organism>
<evidence type="ECO:0000259" key="7">
    <source>
        <dbReference type="Pfam" id="PF00884"/>
    </source>
</evidence>
<dbReference type="Pfam" id="PF00884">
    <property type="entry name" value="Sulfatase"/>
    <property type="match status" value="1"/>
</dbReference>
<dbReference type="InterPro" id="IPR000917">
    <property type="entry name" value="Sulfatase_N"/>
</dbReference>
<evidence type="ECO:0000256" key="2">
    <source>
        <dbReference type="ARBA" id="ARBA00008779"/>
    </source>
</evidence>
<comment type="cofactor">
    <cofactor evidence="1">
        <name>Ca(2+)</name>
        <dbReference type="ChEBI" id="CHEBI:29108"/>
    </cofactor>
</comment>
<dbReference type="PANTHER" id="PTHR42693">
    <property type="entry name" value="ARYLSULFATASE FAMILY MEMBER"/>
    <property type="match status" value="1"/>
</dbReference>
<evidence type="ECO:0000256" key="5">
    <source>
        <dbReference type="ARBA" id="ARBA00022801"/>
    </source>
</evidence>
<evidence type="ECO:0000256" key="3">
    <source>
        <dbReference type="ARBA" id="ARBA00022723"/>
    </source>
</evidence>
<evidence type="ECO:0000256" key="6">
    <source>
        <dbReference type="ARBA" id="ARBA00022837"/>
    </source>
</evidence>
<dbReference type="Gene3D" id="3.30.1120.10">
    <property type="match status" value="1"/>
</dbReference>
<proteinExistence type="inferred from homology"/>